<reference evidence="2" key="2">
    <citation type="submission" date="2017-01" db="EMBL/GenBank/DDBJ databases">
        <title>Genome sequencing and annotation of Geobacillus sp. 1017, a Hydrocarbon-Oxidizing Thermophilic Bacterium Isolated from a Heavy Oil Reservoir (China).</title>
        <authorList>
            <person name="Kadnikov V.V."/>
            <person name="Mardanov A.V."/>
            <person name="Poltaraus A.B."/>
            <person name="Sokolova D.S."/>
            <person name="Semenova E.M."/>
            <person name="Ravin N.V."/>
            <person name="Tourova T.P."/>
            <person name="Nazina T.N."/>
        </authorList>
    </citation>
    <scope>NUCLEOTIDE SEQUENCE [LARGE SCALE GENOMIC DNA]</scope>
    <source>
        <strain evidence="2">1017</strain>
    </source>
</reference>
<evidence type="ECO:0000313" key="2">
    <source>
        <dbReference type="Proteomes" id="UP000186030"/>
    </source>
</evidence>
<evidence type="ECO:0000313" key="1">
    <source>
        <dbReference type="EMBL" id="OKO91519.1"/>
    </source>
</evidence>
<organism evidence="1 2">
    <name type="scientific">Geobacillus proteiniphilus</name>
    <dbReference type="NCBI Taxonomy" id="860353"/>
    <lineage>
        <taxon>Bacteria</taxon>
        <taxon>Bacillati</taxon>
        <taxon>Bacillota</taxon>
        <taxon>Bacilli</taxon>
        <taxon>Bacillales</taxon>
        <taxon>Anoxybacillaceae</taxon>
        <taxon>Geobacillus</taxon>
    </lineage>
</organism>
<name>A0A1Q5SU41_9BACL</name>
<accession>A0A1Q5SU41</accession>
<proteinExistence type="predicted"/>
<reference evidence="1 2" key="1">
    <citation type="submission" date="2016-11" db="EMBL/GenBank/DDBJ databases">
        <authorList>
            <person name="Kadnikov V."/>
            <person name="Nazina T."/>
        </authorList>
    </citation>
    <scope>NUCLEOTIDE SEQUENCE [LARGE SCALE GENOMIC DNA]</scope>
    <source>
        <strain evidence="1 2">1017</strain>
    </source>
</reference>
<dbReference type="EMBL" id="MQMG01000037">
    <property type="protein sequence ID" value="OKO91519.1"/>
    <property type="molecule type" value="Genomic_DNA"/>
</dbReference>
<dbReference type="Proteomes" id="UP000186030">
    <property type="component" value="Unassembled WGS sequence"/>
</dbReference>
<sequence length="39" mass="4088">MGKAALTCGIGLDYRVFTPMAEMDRSVSPIAIGESPCKA</sequence>
<dbReference type="AlphaFoldDB" id="A0A1Q5SU41"/>
<gene>
    <name evidence="1" type="ORF">BRO54_2640</name>
</gene>
<comment type="caution">
    <text evidence="1">The sequence shown here is derived from an EMBL/GenBank/DDBJ whole genome shotgun (WGS) entry which is preliminary data.</text>
</comment>
<protein>
    <submittedName>
        <fullName evidence="1">Uncharacterized protein</fullName>
    </submittedName>
</protein>